<evidence type="ECO:0000313" key="6">
    <source>
        <dbReference type="EMBL" id="PKR47761.1"/>
    </source>
</evidence>
<evidence type="ECO:0000256" key="2">
    <source>
        <dbReference type="ARBA" id="ARBA00023125"/>
    </source>
</evidence>
<dbReference type="Gene3D" id="1.10.357.10">
    <property type="entry name" value="Tetracycline Repressor, domain 2"/>
    <property type="match status" value="1"/>
</dbReference>
<dbReference type="EMBL" id="NWTK01000027">
    <property type="protein sequence ID" value="PKR47761.1"/>
    <property type="molecule type" value="Genomic_DNA"/>
</dbReference>
<dbReference type="OrthoDB" id="9811084at2"/>
<dbReference type="PANTHER" id="PTHR47506">
    <property type="entry name" value="TRANSCRIPTIONAL REGULATORY PROTEIN"/>
    <property type="match status" value="1"/>
</dbReference>
<evidence type="ECO:0000256" key="1">
    <source>
        <dbReference type="ARBA" id="ARBA00023015"/>
    </source>
</evidence>
<protein>
    <submittedName>
        <fullName evidence="6">TetR family transcriptional regulator</fullName>
    </submittedName>
</protein>
<dbReference type="Pfam" id="PF00440">
    <property type="entry name" value="TetR_N"/>
    <property type="match status" value="1"/>
</dbReference>
<accession>A0A2N3KB45</accession>
<dbReference type="Proteomes" id="UP000233597">
    <property type="component" value="Unassembled WGS sequence"/>
</dbReference>
<keyword evidence="2 4" id="KW-0238">DNA-binding</keyword>
<dbReference type="RefSeq" id="WP_101271750.1">
    <property type="nucleotide sequence ID" value="NZ_NWTK01000027.1"/>
</dbReference>
<dbReference type="Pfam" id="PF16925">
    <property type="entry name" value="TetR_C_13"/>
    <property type="match status" value="1"/>
</dbReference>
<reference evidence="6 7" key="1">
    <citation type="submission" date="2017-09" db="EMBL/GenBank/DDBJ databases">
        <title>Biodiversity and function of Thalassospira species in the particle-attached aromatic-hydrocarbon-degrading consortia from the surface seawater of the South China Sea.</title>
        <authorList>
            <person name="Dong C."/>
            <person name="Liu R."/>
            <person name="Shao Z."/>
        </authorList>
    </citation>
    <scope>NUCLEOTIDE SEQUENCE [LARGE SCALE GENOMIC DNA]</scope>
    <source>
        <strain evidence="6 7">CSC1P2</strain>
    </source>
</reference>
<dbReference type="InterPro" id="IPR001647">
    <property type="entry name" value="HTH_TetR"/>
</dbReference>
<dbReference type="InterPro" id="IPR009057">
    <property type="entry name" value="Homeodomain-like_sf"/>
</dbReference>
<organism evidence="6 7">
    <name type="scientific">Thalassospira marina</name>
    <dbReference type="NCBI Taxonomy" id="2048283"/>
    <lineage>
        <taxon>Bacteria</taxon>
        <taxon>Pseudomonadati</taxon>
        <taxon>Pseudomonadota</taxon>
        <taxon>Alphaproteobacteria</taxon>
        <taxon>Rhodospirillales</taxon>
        <taxon>Thalassospiraceae</taxon>
        <taxon>Thalassospira</taxon>
    </lineage>
</organism>
<dbReference type="GO" id="GO:0003677">
    <property type="term" value="F:DNA binding"/>
    <property type="evidence" value="ECO:0007669"/>
    <property type="project" value="UniProtKB-UniRule"/>
</dbReference>
<dbReference type="PROSITE" id="PS50977">
    <property type="entry name" value="HTH_TETR_2"/>
    <property type="match status" value="1"/>
</dbReference>
<sequence length="200" mass="22037">MKTETKNTDIREKILDTAQTIMSGKGFSAVGLNEILAAASVPKGSFYHYFQSKETFGEAMLQRYFDRYLKSMDELFSQPGISGAKRLMLYWQNWLDSQTTCDPQSKCLVVKLAAEVADLSEAMRTVLLHGTGKITARLAAIIGEGIRDGSLAINEDPAQLAQALYQLWLGASVMAKITRDDTPLRAAMETTVNKLTPGHV</sequence>
<keyword evidence="3" id="KW-0804">Transcription</keyword>
<feature type="DNA-binding region" description="H-T-H motif" evidence="4">
    <location>
        <begin position="31"/>
        <end position="50"/>
    </location>
</feature>
<evidence type="ECO:0000256" key="3">
    <source>
        <dbReference type="ARBA" id="ARBA00023163"/>
    </source>
</evidence>
<evidence type="ECO:0000259" key="5">
    <source>
        <dbReference type="PROSITE" id="PS50977"/>
    </source>
</evidence>
<dbReference type="SUPFAM" id="SSF46689">
    <property type="entry name" value="Homeodomain-like"/>
    <property type="match status" value="1"/>
</dbReference>
<dbReference type="InterPro" id="IPR036271">
    <property type="entry name" value="Tet_transcr_reg_TetR-rel_C_sf"/>
</dbReference>
<comment type="caution">
    <text evidence="6">The sequence shown here is derived from an EMBL/GenBank/DDBJ whole genome shotgun (WGS) entry which is preliminary data.</text>
</comment>
<evidence type="ECO:0000256" key="4">
    <source>
        <dbReference type="PROSITE-ProRule" id="PRU00335"/>
    </source>
</evidence>
<dbReference type="InterPro" id="IPR011075">
    <property type="entry name" value="TetR_C"/>
</dbReference>
<evidence type="ECO:0000313" key="7">
    <source>
        <dbReference type="Proteomes" id="UP000233597"/>
    </source>
</evidence>
<feature type="domain" description="HTH tetR-type" evidence="5">
    <location>
        <begin position="8"/>
        <end position="68"/>
    </location>
</feature>
<dbReference type="SUPFAM" id="SSF48498">
    <property type="entry name" value="Tetracyclin repressor-like, C-terminal domain"/>
    <property type="match status" value="1"/>
</dbReference>
<keyword evidence="1" id="KW-0805">Transcription regulation</keyword>
<dbReference type="PANTHER" id="PTHR47506:SF6">
    <property type="entry name" value="HTH-TYPE TRANSCRIPTIONAL REPRESSOR NEMR"/>
    <property type="match status" value="1"/>
</dbReference>
<dbReference type="PRINTS" id="PR00455">
    <property type="entry name" value="HTHTETR"/>
</dbReference>
<name>A0A2N3KB45_9PROT</name>
<dbReference type="AlphaFoldDB" id="A0A2N3KB45"/>
<gene>
    <name evidence="6" type="ORF">COO20_25520</name>
</gene>
<proteinExistence type="predicted"/>